<keyword evidence="1" id="KW-0175">Coiled coil</keyword>
<dbReference type="PaxDb" id="55529-EKX35283"/>
<dbReference type="AlphaFoldDB" id="L1IGE6"/>
<reference evidence="3 5" key="1">
    <citation type="journal article" date="2012" name="Nature">
        <title>Algal genomes reveal evolutionary mosaicism and the fate of nucleomorphs.</title>
        <authorList>
            <consortium name="DOE Joint Genome Institute"/>
            <person name="Curtis B.A."/>
            <person name="Tanifuji G."/>
            <person name="Burki F."/>
            <person name="Gruber A."/>
            <person name="Irimia M."/>
            <person name="Maruyama S."/>
            <person name="Arias M.C."/>
            <person name="Ball S.G."/>
            <person name="Gile G.H."/>
            <person name="Hirakawa Y."/>
            <person name="Hopkins J.F."/>
            <person name="Kuo A."/>
            <person name="Rensing S.A."/>
            <person name="Schmutz J."/>
            <person name="Symeonidi A."/>
            <person name="Elias M."/>
            <person name="Eveleigh R.J."/>
            <person name="Herman E.K."/>
            <person name="Klute M.J."/>
            <person name="Nakayama T."/>
            <person name="Obornik M."/>
            <person name="Reyes-Prieto A."/>
            <person name="Armbrust E.V."/>
            <person name="Aves S.J."/>
            <person name="Beiko R.G."/>
            <person name="Coutinho P."/>
            <person name="Dacks J.B."/>
            <person name="Durnford D.G."/>
            <person name="Fast N.M."/>
            <person name="Green B.R."/>
            <person name="Grisdale C.J."/>
            <person name="Hempel F."/>
            <person name="Henrissat B."/>
            <person name="Hoppner M.P."/>
            <person name="Ishida K."/>
            <person name="Kim E."/>
            <person name="Koreny L."/>
            <person name="Kroth P.G."/>
            <person name="Liu Y."/>
            <person name="Malik S.B."/>
            <person name="Maier U.G."/>
            <person name="McRose D."/>
            <person name="Mock T."/>
            <person name="Neilson J.A."/>
            <person name="Onodera N.T."/>
            <person name="Poole A.M."/>
            <person name="Pritham E.J."/>
            <person name="Richards T.A."/>
            <person name="Rocap G."/>
            <person name="Roy S.W."/>
            <person name="Sarai C."/>
            <person name="Schaack S."/>
            <person name="Shirato S."/>
            <person name="Slamovits C.H."/>
            <person name="Spencer D.F."/>
            <person name="Suzuki S."/>
            <person name="Worden A.Z."/>
            <person name="Zauner S."/>
            <person name="Barry K."/>
            <person name="Bell C."/>
            <person name="Bharti A.K."/>
            <person name="Crow J.A."/>
            <person name="Grimwood J."/>
            <person name="Kramer R."/>
            <person name="Lindquist E."/>
            <person name="Lucas S."/>
            <person name="Salamov A."/>
            <person name="McFadden G.I."/>
            <person name="Lane C.E."/>
            <person name="Keeling P.J."/>
            <person name="Gray M.W."/>
            <person name="Grigoriev I.V."/>
            <person name="Archibald J.M."/>
        </authorList>
    </citation>
    <scope>NUCLEOTIDE SEQUENCE</scope>
    <source>
        <strain evidence="3 5">CCMP2712</strain>
    </source>
</reference>
<evidence type="ECO:0000256" key="2">
    <source>
        <dbReference type="SAM" id="MobiDB-lite"/>
    </source>
</evidence>
<feature type="region of interest" description="Disordered" evidence="2">
    <location>
        <begin position="359"/>
        <end position="379"/>
    </location>
</feature>
<feature type="compositionally biased region" description="Acidic residues" evidence="2">
    <location>
        <begin position="738"/>
        <end position="765"/>
    </location>
</feature>
<feature type="compositionally biased region" description="Low complexity" evidence="2">
    <location>
        <begin position="506"/>
        <end position="520"/>
    </location>
</feature>
<proteinExistence type="predicted"/>
<dbReference type="HOGENOM" id="CLU_326098_0_0_1"/>
<keyword evidence="5" id="KW-1185">Reference proteome</keyword>
<gene>
    <name evidence="3" type="ORF">GUITHDRAFT_146591</name>
</gene>
<protein>
    <submittedName>
        <fullName evidence="3 4">Uncharacterized protein</fullName>
    </submittedName>
</protein>
<feature type="compositionally biased region" description="Pro residues" evidence="2">
    <location>
        <begin position="364"/>
        <end position="374"/>
    </location>
</feature>
<reference evidence="4" key="3">
    <citation type="submission" date="2016-03" db="UniProtKB">
        <authorList>
            <consortium name="EnsemblProtists"/>
        </authorList>
    </citation>
    <scope>IDENTIFICATION</scope>
</reference>
<feature type="region of interest" description="Disordered" evidence="2">
    <location>
        <begin position="487"/>
        <end position="526"/>
    </location>
</feature>
<feature type="region of interest" description="Disordered" evidence="2">
    <location>
        <begin position="581"/>
        <end position="608"/>
    </location>
</feature>
<dbReference type="OrthoDB" id="298589at2759"/>
<evidence type="ECO:0000313" key="4">
    <source>
        <dbReference type="EnsemblProtists" id="EKX35283"/>
    </source>
</evidence>
<organism evidence="3">
    <name type="scientific">Guillardia theta (strain CCMP2712)</name>
    <name type="common">Cryptophyte</name>
    <dbReference type="NCBI Taxonomy" id="905079"/>
    <lineage>
        <taxon>Eukaryota</taxon>
        <taxon>Cryptophyceae</taxon>
        <taxon>Pyrenomonadales</taxon>
        <taxon>Geminigeraceae</taxon>
        <taxon>Guillardia</taxon>
    </lineage>
</organism>
<dbReference type="Proteomes" id="UP000011087">
    <property type="component" value="Unassembled WGS sequence"/>
</dbReference>
<dbReference type="EMBL" id="JH993093">
    <property type="protein sequence ID" value="EKX35283.1"/>
    <property type="molecule type" value="Genomic_DNA"/>
</dbReference>
<dbReference type="eggNOG" id="ENOG502QWT8">
    <property type="taxonomic scope" value="Eukaryota"/>
</dbReference>
<dbReference type="GeneID" id="17292051"/>
<accession>L1IGE6</accession>
<dbReference type="KEGG" id="gtt:GUITHDRAFT_146591"/>
<feature type="coiled-coil region" evidence="1">
    <location>
        <begin position="689"/>
        <end position="716"/>
    </location>
</feature>
<dbReference type="RefSeq" id="XP_005822263.1">
    <property type="nucleotide sequence ID" value="XM_005822206.1"/>
</dbReference>
<dbReference type="EnsemblProtists" id="EKX35283">
    <property type="protein sequence ID" value="EKX35283"/>
    <property type="gene ID" value="GUITHDRAFT_146591"/>
</dbReference>
<feature type="compositionally biased region" description="Basic and acidic residues" evidence="2">
    <location>
        <begin position="586"/>
        <end position="608"/>
    </location>
</feature>
<evidence type="ECO:0000313" key="3">
    <source>
        <dbReference type="EMBL" id="EKX35283.1"/>
    </source>
</evidence>
<evidence type="ECO:0000256" key="1">
    <source>
        <dbReference type="SAM" id="Coils"/>
    </source>
</evidence>
<evidence type="ECO:0000313" key="5">
    <source>
        <dbReference type="Proteomes" id="UP000011087"/>
    </source>
</evidence>
<feature type="region of interest" description="Disordered" evidence="2">
    <location>
        <begin position="730"/>
        <end position="789"/>
    </location>
</feature>
<reference evidence="5" key="2">
    <citation type="submission" date="2012-11" db="EMBL/GenBank/DDBJ databases">
        <authorList>
            <person name="Kuo A."/>
            <person name="Curtis B.A."/>
            <person name="Tanifuji G."/>
            <person name="Burki F."/>
            <person name="Gruber A."/>
            <person name="Irimia M."/>
            <person name="Maruyama S."/>
            <person name="Arias M.C."/>
            <person name="Ball S.G."/>
            <person name="Gile G.H."/>
            <person name="Hirakawa Y."/>
            <person name="Hopkins J.F."/>
            <person name="Rensing S.A."/>
            <person name="Schmutz J."/>
            <person name="Symeonidi A."/>
            <person name="Elias M."/>
            <person name="Eveleigh R.J."/>
            <person name="Herman E.K."/>
            <person name="Klute M.J."/>
            <person name="Nakayama T."/>
            <person name="Obornik M."/>
            <person name="Reyes-Prieto A."/>
            <person name="Armbrust E.V."/>
            <person name="Aves S.J."/>
            <person name="Beiko R.G."/>
            <person name="Coutinho P."/>
            <person name="Dacks J.B."/>
            <person name="Durnford D.G."/>
            <person name="Fast N.M."/>
            <person name="Green B.R."/>
            <person name="Grisdale C."/>
            <person name="Hempe F."/>
            <person name="Henrissat B."/>
            <person name="Hoppner M.P."/>
            <person name="Ishida K.-I."/>
            <person name="Kim E."/>
            <person name="Koreny L."/>
            <person name="Kroth P.G."/>
            <person name="Liu Y."/>
            <person name="Malik S.-B."/>
            <person name="Maier U.G."/>
            <person name="McRose D."/>
            <person name="Mock T."/>
            <person name="Neilson J.A."/>
            <person name="Onodera N.T."/>
            <person name="Poole A.M."/>
            <person name="Pritham E.J."/>
            <person name="Richards T.A."/>
            <person name="Rocap G."/>
            <person name="Roy S.W."/>
            <person name="Sarai C."/>
            <person name="Schaack S."/>
            <person name="Shirato S."/>
            <person name="Slamovits C.H."/>
            <person name="Spencer D.F."/>
            <person name="Suzuki S."/>
            <person name="Worden A.Z."/>
            <person name="Zauner S."/>
            <person name="Barry K."/>
            <person name="Bell C."/>
            <person name="Bharti A.K."/>
            <person name="Crow J.A."/>
            <person name="Grimwood J."/>
            <person name="Kramer R."/>
            <person name="Lindquist E."/>
            <person name="Lucas S."/>
            <person name="Salamov A."/>
            <person name="McFadden G.I."/>
            <person name="Lane C.E."/>
            <person name="Keeling P.J."/>
            <person name="Gray M.W."/>
            <person name="Grigoriev I.V."/>
            <person name="Archibald J.M."/>
        </authorList>
    </citation>
    <scope>NUCLEOTIDE SEQUENCE</scope>
    <source>
        <strain evidence="5">CCMP2712</strain>
    </source>
</reference>
<name>L1IGE6_GUITC</name>
<sequence length="884" mass="99339">MARQQFFFPRTFSVCTIFEMLHLQPYEPHLKQRVSTGMLDRLVIPDTIAFRKGFPGYPRWYLTSVVDMGMIKRKNSFNVTPRKILEAFTIKKSRQLGRGSSGIIAMLIEDVQSSSSMAGEEEFGKVVVEYLDEVMLRDFLQHRAGTFSGILQKWVEPKGPANSMLHAAWHNNVCKVDSVTNVRSLRDRRCSMYERAVTFDGGSSLTRRDPVPLLLQKELQGLCSSISRHVGVVTEQKVSVWGIQGYFKVRGDGKVVFLWASNLKISSSPSSSSTSSSADASFGNRICSPTMSAPGEVNSAMSTIRSRTYVCPVSNKVCRWEEAKTFISYKMIILEWNSRFPPDSLSLDFRPSSARVLEGRRALEPPPPPPPPRPLSARISNHRPLSARVLVDGRATEGKGATGDELRTLTEGGEERLSEQKCIPELIRKLENLSDVSLYKARLRDASFLYKQVRVSDEVAKYFASFAPSVASPRGSKKSFGLGHFLDHEQEPRPASSPVFSSRTQSTESTSLFRSSSLLSGQGKENERVMAGTELQHKTTFIPPLKIPRLDRASSSLPLDPVRVADRLLSHRQQAALALHLQRFRGSREQPPTEEKESRRKREGGGWRRSHQDFFMLESLKARVPERVNDIRSGGWSERKEKEERSEVLVPTAPKELKKGVGGLASVRRVGVEKGRNEEDLYAMLVHHEEQELHEKEKLKQLIAEARRDLQLIEESQSMEDSMESVVIGPMEDKTDEEHQDNEEDEERDEGDDDDDDDDDREGEEGQGGHRREEGALDPDDFASSSDAEVLSGASLRSLSSGQVDTEAFTRELEERRAAGMERGSDVPPLDEFVLSALESVTNLPAHLHRELINDLLPELDPSEQRYFFDILADCQGFEEDLGV</sequence>